<keyword evidence="1" id="KW-0560">Oxidoreductase</keyword>
<dbReference type="Pfam" id="PF13738">
    <property type="entry name" value="Pyr_redox_3"/>
    <property type="match status" value="1"/>
</dbReference>
<keyword evidence="3" id="KW-1185">Reference proteome</keyword>
<reference evidence="2" key="1">
    <citation type="submission" date="2019-10" db="EMBL/GenBank/DDBJ databases">
        <authorList>
            <consortium name="DOE Joint Genome Institute"/>
            <person name="Kuo A."/>
            <person name="Miyauchi S."/>
            <person name="Kiss E."/>
            <person name="Drula E."/>
            <person name="Kohler A."/>
            <person name="Sanchez-Garcia M."/>
            <person name="Andreopoulos B."/>
            <person name="Barry K.W."/>
            <person name="Bonito G."/>
            <person name="Buee M."/>
            <person name="Carver A."/>
            <person name="Chen C."/>
            <person name="Cichocki N."/>
            <person name="Clum A."/>
            <person name="Culley D."/>
            <person name="Crous P.W."/>
            <person name="Fauchery L."/>
            <person name="Girlanda M."/>
            <person name="Hayes R."/>
            <person name="Keri Z."/>
            <person name="LaButti K."/>
            <person name="Lipzen A."/>
            <person name="Lombard V."/>
            <person name="Magnuson J."/>
            <person name="Maillard F."/>
            <person name="Morin E."/>
            <person name="Murat C."/>
            <person name="Nolan M."/>
            <person name="Ohm R."/>
            <person name="Pangilinan J."/>
            <person name="Pereira M."/>
            <person name="Perotto S."/>
            <person name="Peter M."/>
            <person name="Riley R."/>
            <person name="Sitrit Y."/>
            <person name="Stielow B."/>
            <person name="Szollosi G."/>
            <person name="Zifcakova L."/>
            <person name="Stursova M."/>
            <person name="Spatafora J.W."/>
            <person name="Tedersoo L."/>
            <person name="Vaario L.-M."/>
            <person name="Yamada A."/>
            <person name="Yan M."/>
            <person name="Wang P."/>
            <person name="Xu J."/>
            <person name="Bruns T."/>
            <person name="Baldrian P."/>
            <person name="Vilgalys R."/>
            <person name="Henrissat B."/>
            <person name="Grigoriev I.V."/>
            <person name="Hibbett D."/>
            <person name="Nagy L.G."/>
            <person name="Martin F.M."/>
        </authorList>
    </citation>
    <scope>NUCLEOTIDE SEQUENCE</scope>
    <source>
        <strain evidence="2">BED1</strain>
    </source>
</reference>
<evidence type="ECO:0000313" key="2">
    <source>
        <dbReference type="EMBL" id="KAF8444118.1"/>
    </source>
</evidence>
<accession>A0AAD4C089</accession>
<dbReference type="Gene3D" id="3.10.450.50">
    <property type="match status" value="1"/>
</dbReference>
<dbReference type="Gene3D" id="3.50.50.60">
    <property type="entry name" value="FAD/NAD(P)-binding domain"/>
    <property type="match status" value="1"/>
</dbReference>
<dbReference type="PANTHER" id="PTHR43539">
    <property type="entry name" value="FLAVIN-BINDING MONOOXYGENASE-LIKE PROTEIN (AFU_ORTHOLOGUE AFUA_4G09220)"/>
    <property type="match status" value="1"/>
</dbReference>
<dbReference type="InterPro" id="IPR032710">
    <property type="entry name" value="NTF2-like_dom_sf"/>
</dbReference>
<dbReference type="GO" id="GO:0050660">
    <property type="term" value="F:flavin adenine dinucleotide binding"/>
    <property type="evidence" value="ECO:0007669"/>
    <property type="project" value="TreeGrafter"/>
</dbReference>
<dbReference type="SUPFAM" id="SSF54427">
    <property type="entry name" value="NTF2-like"/>
    <property type="match status" value="1"/>
</dbReference>
<organism evidence="2 3">
    <name type="scientific">Boletus edulis BED1</name>
    <dbReference type="NCBI Taxonomy" id="1328754"/>
    <lineage>
        <taxon>Eukaryota</taxon>
        <taxon>Fungi</taxon>
        <taxon>Dikarya</taxon>
        <taxon>Basidiomycota</taxon>
        <taxon>Agaricomycotina</taxon>
        <taxon>Agaricomycetes</taxon>
        <taxon>Agaricomycetidae</taxon>
        <taxon>Boletales</taxon>
        <taxon>Boletineae</taxon>
        <taxon>Boletaceae</taxon>
        <taxon>Boletoideae</taxon>
        <taxon>Boletus</taxon>
    </lineage>
</organism>
<dbReference type="AlphaFoldDB" id="A0AAD4C089"/>
<dbReference type="EMBL" id="WHUW01000007">
    <property type="protein sequence ID" value="KAF8444118.1"/>
    <property type="molecule type" value="Genomic_DNA"/>
</dbReference>
<reference evidence="2" key="2">
    <citation type="journal article" date="2020" name="Nat. Commun.">
        <title>Large-scale genome sequencing of mycorrhizal fungi provides insights into the early evolution of symbiotic traits.</title>
        <authorList>
            <person name="Miyauchi S."/>
            <person name="Kiss E."/>
            <person name="Kuo A."/>
            <person name="Drula E."/>
            <person name="Kohler A."/>
            <person name="Sanchez-Garcia M."/>
            <person name="Morin E."/>
            <person name="Andreopoulos B."/>
            <person name="Barry K.W."/>
            <person name="Bonito G."/>
            <person name="Buee M."/>
            <person name="Carver A."/>
            <person name="Chen C."/>
            <person name="Cichocki N."/>
            <person name="Clum A."/>
            <person name="Culley D."/>
            <person name="Crous P.W."/>
            <person name="Fauchery L."/>
            <person name="Girlanda M."/>
            <person name="Hayes R.D."/>
            <person name="Keri Z."/>
            <person name="LaButti K."/>
            <person name="Lipzen A."/>
            <person name="Lombard V."/>
            <person name="Magnuson J."/>
            <person name="Maillard F."/>
            <person name="Murat C."/>
            <person name="Nolan M."/>
            <person name="Ohm R.A."/>
            <person name="Pangilinan J."/>
            <person name="Pereira M.F."/>
            <person name="Perotto S."/>
            <person name="Peter M."/>
            <person name="Pfister S."/>
            <person name="Riley R."/>
            <person name="Sitrit Y."/>
            <person name="Stielow J.B."/>
            <person name="Szollosi G."/>
            <person name="Zifcakova L."/>
            <person name="Stursova M."/>
            <person name="Spatafora J.W."/>
            <person name="Tedersoo L."/>
            <person name="Vaario L.M."/>
            <person name="Yamada A."/>
            <person name="Yan M."/>
            <person name="Wang P."/>
            <person name="Xu J."/>
            <person name="Bruns T."/>
            <person name="Baldrian P."/>
            <person name="Vilgalys R."/>
            <person name="Dunand C."/>
            <person name="Henrissat B."/>
            <person name="Grigoriev I.V."/>
            <person name="Hibbett D."/>
            <person name="Nagy L.G."/>
            <person name="Martin F.M."/>
        </authorList>
    </citation>
    <scope>NUCLEOTIDE SEQUENCE</scope>
    <source>
        <strain evidence="2">BED1</strain>
    </source>
</reference>
<dbReference type="PANTHER" id="PTHR43539:SF68">
    <property type="entry name" value="FLAVIN-BINDING MONOOXYGENASE-LIKE PROTEIN (AFU_ORTHOLOGUE AFUA_4G09220)"/>
    <property type="match status" value="1"/>
</dbReference>
<gene>
    <name evidence="2" type="ORF">L210DRAFT_3111550</name>
</gene>
<name>A0AAD4C089_BOLED</name>
<dbReference type="GO" id="GO:0004497">
    <property type="term" value="F:monooxygenase activity"/>
    <property type="evidence" value="ECO:0007669"/>
    <property type="project" value="TreeGrafter"/>
</dbReference>
<comment type="caution">
    <text evidence="2">The sequence shown here is derived from an EMBL/GenBank/DDBJ whole genome shotgun (WGS) entry which is preliminary data.</text>
</comment>
<proteinExistence type="predicted"/>
<dbReference type="InterPro" id="IPR036188">
    <property type="entry name" value="FAD/NAD-bd_sf"/>
</dbReference>
<evidence type="ECO:0000256" key="1">
    <source>
        <dbReference type="ARBA" id="ARBA00023002"/>
    </source>
</evidence>
<evidence type="ECO:0000313" key="3">
    <source>
        <dbReference type="Proteomes" id="UP001194468"/>
    </source>
</evidence>
<sequence>MRGACLVPILPIPGDSMSDDPFPQQLPTLDRLGVDEPTLTSATEAAEVATAWFNAFSSAVASSDITAILDLFLDDGFLKDTLALTWDFRTIEGRDAIRNLLDHRLAHTGFVDLRLSHEPFLAPQLLKLFPDLVLLRLSFEFGTKVGKGTAVCHLVPVPGSRWKAYSLYTCLQSLNDFPEQIGLLRRQAAEHGTWEARRRREVDLTDGDPTVLVIGAGHSGLEFAARLKYLGVPHLVVEKKARVGDNWRDRYNALCLHTPVWHTQTPYLPFPPTWPLYSPARKLADWLEGYANYLELNVWTSSVITKTEWNDHLKTWTVEINRDGKDTRILKVKHLVFATGFGGHPKSPDIPGKDFKGEVMHSSGFTSAANYIGKRAVIVGTCTSAHDIAEDFFNHGVDVTMYQRSSTHIVSVEALKDMLGVNYNETIPTDIADVYHTSLPYALVTRIHQRIVSHSAQTTDKEVLDGLAKAGFKTNLGPYGAGLVHLGLTRAGGYYIDTGTTRHVINGDIKLKSGSTIERFTEKGLKFVDGTELEADIVVFATGYGDPRDSMRDLCGPQVAKKVNKVWGLTEEGNLNSIFRDCGHEGLWFAVGDFQMSRFHGRHLALQIIAMEAGILKRSEVKF</sequence>
<dbReference type="SUPFAM" id="SSF51905">
    <property type="entry name" value="FAD/NAD(P)-binding domain"/>
    <property type="match status" value="1"/>
</dbReference>
<dbReference type="InterPro" id="IPR050982">
    <property type="entry name" value="Auxin_biosynth/cation_transpt"/>
</dbReference>
<dbReference type="Proteomes" id="UP001194468">
    <property type="component" value="Unassembled WGS sequence"/>
</dbReference>
<protein>
    <submittedName>
        <fullName evidence="2">FAD/NAD(P)-binding domain-containing protein</fullName>
    </submittedName>
</protein>